<gene>
    <name evidence="1" type="ORF">EJ02DRAFT_515509</name>
</gene>
<dbReference type="AlphaFoldDB" id="A0A6A5SB96"/>
<name>A0A6A5SB96_9PLEO</name>
<evidence type="ECO:0000313" key="1">
    <source>
        <dbReference type="EMBL" id="KAF1936940.1"/>
    </source>
</evidence>
<sequence>MAIMDPSEPSRSWMDHIDTSYHSPAARLLSFPSIPPLPPPPVYNDPAVAADLEMPPPPTPDHPPPAYNDPAVAASLEMPPPVYTPIPRYNEMTVEVAWDVPMVPYHEMSFTILFPGDRVVSEEFWTSYGKVCAEWEEEMRHTIYRANGLADQALGYIRENGLLRWYVGELEKRLVREILRPGIGM</sequence>
<accession>A0A6A5SB96</accession>
<organism evidence="1 2">
    <name type="scientific">Clathrospora elynae</name>
    <dbReference type="NCBI Taxonomy" id="706981"/>
    <lineage>
        <taxon>Eukaryota</taxon>
        <taxon>Fungi</taxon>
        <taxon>Dikarya</taxon>
        <taxon>Ascomycota</taxon>
        <taxon>Pezizomycotina</taxon>
        <taxon>Dothideomycetes</taxon>
        <taxon>Pleosporomycetidae</taxon>
        <taxon>Pleosporales</taxon>
        <taxon>Diademaceae</taxon>
        <taxon>Clathrospora</taxon>
    </lineage>
</organism>
<dbReference type="EMBL" id="ML976161">
    <property type="protein sequence ID" value="KAF1936940.1"/>
    <property type="molecule type" value="Genomic_DNA"/>
</dbReference>
<evidence type="ECO:0000313" key="2">
    <source>
        <dbReference type="Proteomes" id="UP000800038"/>
    </source>
</evidence>
<proteinExistence type="predicted"/>
<protein>
    <submittedName>
        <fullName evidence="1">Uncharacterized protein</fullName>
    </submittedName>
</protein>
<keyword evidence="2" id="KW-1185">Reference proteome</keyword>
<dbReference type="Proteomes" id="UP000800038">
    <property type="component" value="Unassembled WGS sequence"/>
</dbReference>
<reference evidence="1" key="1">
    <citation type="journal article" date="2020" name="Stud. Mycol.">
        <title>101 Dothideomycetes genomes: a test case for predicting lifestyles and emergence of pathogens.</title>
        <authorList>
            <person name="Haridas S."/>
            <person name="Albert R."/>
            <person name="Binder M."/>
            <person name="Bloem J."/>
            <person name="Labutti K."/>
            <person name="Salamov A."/>
            <person name="Andreopoulos B."/>
            <person name="Baker S."/>
            <person name="Barry K."/>
            <person name="Bills G."/>
            <person name="Bluhm B."/>
            <person name="Cannon C."/>
            <person name="Castanera R."/>
            <person name="Culley D."/>
            <person name="Daum C."/>
            <person name="Ezra D."/>
            <person name="Gonzalez J."/>
            <person name="Henrissat B."/>
            <person name="Kuo A."/>
            <person name="Liang C."/>
            <person name="Lipzen A."/>
            <person name="Lutzoni F."/>
            <person name="Magnuson J."/>
            <person name="Mondo S."/>
            <person name="Nolan M."/>
            <person name="Ohm R."/>
            <person name="Pangilinan J."/>
            <person name="Park H.-J."/>
            <person name="Ramirez L."/>
            <person name="Alfaro M."/>
            <person name="Sun H."/>
            <person name="Tritt A."/>
            <person name="Yoshinaga Y."/>
            <person name="Zwiers L.-H."/>
            <person name="Turgeon B."/>
            <person name="Goodwin S."/>
            <person name="Spatafora J."/>
            <person name="Crous P."/>
            <person name="Grigoriev I."/>
        </authorList>
    </citation>
    <scope>NUCLEOTIDE SEQUENCE</scope>
    <source>
        <strain evidence="1">CBS 161.51</strain>
    </source>
</reference>